<dbReference type="EMBL" id="CP045702">
    <property type="protein sequence ID" value="QNE75441.1"/>
    <property type="molecule type" value="Genomic_DNA"/>
</dbReference>
<reference evidence="3" key="1">
    <citation type="submission" date="2019-10" db="EMBL/GenBank/DDBJ databases">
        <title>Antimicrobial potential of Antarctic Bacteria.</title>
        <authorList>
            <person name="Benaud N."/>
            <person name="Edwards R.J."/>
            <person name="Ferrari B.C."/>
        </authorList>
    </citation>
    <scope>NUCLEOTIDE SEQUENCE [LARGE SCALE GENOMIC DNA]</scope>
    <source>
        <strain evidence="3">NBSH44</strain>
    </source>
</reference>
<organism evidence="2 3">
    <name type="scientific">Streptomyces finlayi</name>
    <dbReference type="NCBI Taxonomy" id="67296"/>
    <lineage>
        <taxon>Bacteria</taxon>
        <taxon>Bacillati</taxon>
        <taxon>Actinomycetota</taxon>
        <taxon>Actinomycetes</taxon>
        <taxon>Kitasatosporales</taxon>
        <taxon>Streptomycetaceae</taxon>
        <taxon>Streptomyces</taxon>
    </lineage>
</organism>
<evidence type="ECO:0000313" key="3">
    <source>
        <dbReference type="Proteomes" id="UP000515307"/>
    </source>
</evidence>
<accession>A0A7G7BJC6</accession>
<dbReference type="AlphaFoldDB" id="A0A7G7BJC6"/>
<name>A0A7G7BJC6_9ACTN</name>
<sequence length="179" mass="19031">MSLQERIAEADERGLAASALACLERCLPPVAVGGGESEPLRPLWASCEDGRDWAGRLDTARAATADVDEEASPVPEMLRTAPSDWAVEPLREWARTCSLLSLEFHRRFDMPVGGGAAGDGPLVAGELRRQAEILEALAEASDPESGAGGASGLRGALERSTEGRRVLRAVISRRSRGRS</sequence>
<evidence type="ECO:0000256" key="1">
    <source>
        <dbReference type="SAM" id="MobiDB-lite"/>
    </source>
</evidence>
<gene>
    <name evidence="2" type="ORF">F0344_13165</name>
</gene>
<dbReference type="KEGG" id="sfiy:F0344_13165"/>
<dbReference type="Proteomes" id="UP000515307">
    <property type="component" value="Chromosome"/>
</dbReference>
<keyword evidence="3" id="KW-1185">Reference proteome</keyword>
<proteinExistence type="predicted"/>
<feature type="region of interest" description="Disordered" evidence="1">
    <location>
        <begin position="138"/>
        <end position="160"/>
    </location>
</feature>
<dbReference type="RefSeq" id="WP_185298968.1">
    <property type="nucleotide sequence ID" value="NZ_CP045702.1"/>
</dbReference>
<evidence type="ECO:0000313" key="2">
    <source>
        <dbReference type="EMBL" id="QNE75441.1"/>
    </source>
</evidence>
<protein>
    <submittedName>
        <fullName evidence="2">Uncharacterized protein</fullName>
    </submittedName>
</protein>